<gene>
    <name evidence="2" type="ORF">B0A48_16124</name>
</gene>
<sequence length="277" mass="30364">MEDLPPLPDPEAVYKLYDDDDLDEFCKQAGELLDKAHDLSRFDQVHLLIRLANCADTTTEMIDYLQRAERIWGLIDLFGDKHDPAVVTELRTSRDAILHLGRIMHARIMREEDELWGDLDEPDESGHGGNESPQSSGGEANDGRADADASSADDVSGAERDDGTVTSRAVDGSELALPEIANAAPADAVEKVTMDTAESGMVTSDEAKESVTGLSTPGLSSLSVRKKASGMKKASESGESQMSPSQRRRQMLVELERKLEENEAERVALLREKRLIE</sequence>
<dbReference type="EMBL" id="NAJO01000050">
    <property type="protein sequence ID" value="OQN97814.1"/>
    <property type="molecule type" value="Genomic_DNA"/>
</dbReference>
<name>A0A1V8SF83_9PEZI</name>
<dbReference type="AlphaFoldDB" id="A0A1V8SF83"/>
<organism evidence="2 3">
    <name type="scientific">Cryoendolithus antarcticus</name>
    <dbReference type="NCBI Taxonomy" id="1507870"/>
    <lineage>
        <taxon>Eukaryota</taxon>
        <taxon>Fungi</taxon>
        <taxon>Dikarya</taxon>
        <taxon>Ascomycota</taxon>
        <taxon>Pezizomycotina</taxon>
        <taxon>Dothideomycetes</taxon>
        <taxon>Dothideomycetidae</taxon>
        <taxon>Cladosporiales</taxon>
        <taxon>Cladosporiaceae</taxon>
        <taxon>Cryoendolithus</taxon>
    </lineage>
</organism>
<feature type="region of interest" description="Disordered" evidence="1">
    <location>
        <begin position="117"/>
        <end position="249"/>
    </location>
</feature>
<dbReference type="OrthoDB" id="10665835at2759"/>
<evidence type="ECO:0000313" key="3">
    <source>
        <dbReference type="Proteomes" id="UP000192596"/>
    </source>
</evidence>
<feature type="compositionally biased region" description="Low complexity" evidence="1">
    <location>
        <begin position="210"/>
        <end position="223"/>
    </location>
</feature>
<evidence type="ECO:0000313" key="2">
    <source>
        <dbReference type="EMBL" id="OQN97814.1"/>
    </source>
</evidence>
<evidence type="ECO:0000256" key="1">
    <source>
        <dbReference type="SAM" id="MobiDB-lite"/>
    </source>
</evidence>
<dbReference type="Proteomes" id="UP000192596">
    <property type="component" value="Unassembled WGS sequence"/>
</dbReference>
<keyword evidence="3" id="KW-1185">Reference proteome</keyword>
<reference evidence="3" key="1">
    <citation type="submission" date="2017-03" db="EMBL/GenBank/DDBJ databases">
        <title>Genomes of endolithic fungi from Antarctica.</title>
        <authorList>
            <person name="Coleine C."/>
            <person name="Masonjones S."/>
            <person name="Stajich J.E."/>
        </authorList>
    </citation>
    <scope>NUCLEOTIDE SEQUENCE [LARGE SCALE GENOMIC DNA]</scope>
    <source>
        <strain evidence="3">CCFEE 5527</strain>
    </source>
</reference>
<comment type="caution">
    <text evidence="2">The sequence shown here is derived from an EMBL/GenBank/DDBJ whole genome shotgun (WGS) entry which is preliminary data.</text>
</comment>
<dbReference type="InParanoid" id="A0A1V8SF83"/>
<proteinExistence type="predicted"/>
<protein>
    <submittedName>
        <fullName evidence="2">Uncharacterized protein</fullName>
    </submittedName>
</protein>
<accession>A0A1V8SF83</accession>